<reference evidence="1 2" key="1">
    <citation type="submission" date="2008-07" db="EMBL/GenBank/DDBJ databases">
        <authorList>
            <person name="Tandeau de Marsac N."/>
            <person name="Ferriera S."/>
            <person name="Johnson J."/>
            <person name="Kravitz S."/>
            <person name="Beeson K."/>
            <person name="Sutton G."/>
            <person name="Rogers Y.-H."/>
            <person name="Friedman R."/>
            <person name="Frazier M."/>
            <person name="Venter J.C."/>
        </authorList>
    </citation>
    <scope>NUCLEOTIDE SEQUENCE [LARGE SCALE GENOMIC DNA]</scope>
    <source>
        <strain evidence="1 2">PCC 7420</strain>
    </source>
</reference>
<name>B4VMB6_9CYAN</name>
<keyword evidence="2" id="KW-1185">Reference proteome</keyword>
<dbReference type="HOGENOM" id="CLU_2768698_0_0_3"/>
<dbReference type="EMBL" id="DS989845">
    <property type="protein sequence ID" value="EDX76740.1"/>
    <property type="molecule type" value="Genomic_DNA"/>
</dbReference>
<accession>B4VMB6</accession>
<evidence type="ECO:0000313" key="2">
    <source>
        <dbReference type="Proteomes" id="UP000003835"/>
    </source>
</evidence>
<protein>
    <submittedName>
        <fullName evidence="1">Uncharacterized protein</fullName>
    </submittedName>
</protein>
<dbReference type="RefSeq" id="WP_006099698.1">
    <property type="nucleotide sequence ID" value="NZ_DS989845.1"/>
</dbReference>
<proteinExistence type="predicted"/>
<sequence>MMITNANPSIIPPRIDYCLTATEQGWQLTAWEPAIVGGNRVKPYLWKFNSELQTLQEAHRTLQLILGEE</sequence>
<dbReference type="OrthoDB" id="9998937at2"/>
<organism evidence="1 2">
    <name type="scientific">Coleofasciculus chthonoplastes PCC 7420</name>
    <dbReference type="NCBI Taxonomy" id="118168"/>
    <lineage>
        <taxon>Bacteria</taxon>
        <taxon>Bacillati</taxon>
        <taxon>Cyanobacteriota</taxon>
        <taxon>Cyanophyceae</taxon>
        <taxon>Coleofasciculales</taxon>
        <taxon>Coleofasciculaceae</taxon>
        <taxon>Coleofasciculus</taxon>
    </lineage>
</organism>
<dbReference type="AlphaFoldDB" id="B4VMB6"/>
<dbReference type="Proteomes" id="UP000003835">
    <property type="component" value="Unassembled WGS sequence"/>
</dbReference>
<evidence type="ECO:0000313" key="1">
    <source>
        <dbReference type="EMBL" id="EDX76740.1"/>
    </source>
</evidence>
<gene>
    <name evidence="1" type="ORF">MC7420_1743</name>
</gene>